<dbReference type="Proteomes" id="UP001163105">
    <property type="component" value="Unassembled WGS sequence"/>
</dbReference>
<dbReference type="EMBL" id="JAQHRD010000002">
    <property type="protein sequence ID" value="KAJ6444831.1"/>
    <property type="molecule type" value="Genomic_DNA"/>
</dbReference>
<evidence type="ECO:0000256" key="1">
    <source>
        <dbReference type="ARBA" id="ARBA00006461"/>
    </source>
</evidence>
<feature type="compositionally biased region" description="Low complexity" evidence="3">
    <location>
        <begin position="93"/>
        <end position="115"/>
    </location>
</feature>
<protein>
    <submittedName>
        <fullName evidence="4">Chromatin SPT2</fullName>
    </submittedName>
</protein>
<feature type="compositionally biased region" description="Basic and acidic residues" evidence="3">
    <location>
        <begin position="333"/>
        <end position="375"/>
    </location>
</feature>
<keyword evidence="2" id="KW-0175">Coiled coil</keyword>
<feature type="compositionally biased region" description="Basic and acidic residues" evidence="3">
    <location>
        <begin position="35"/>
        <end position="47"/>
    </location>
</feature>
<dbReference type="Pfam" id="PF08243">
    <property type="entry name" value="SPT2"/>
    <property type="match status" value="1"/>
</dbReference>
<feature type="region of interest" description="Disordered" evidence="3">
    <location>
        <begin position="1"/>
        <end position="375"/>
    </location>
</feature>
<dbReference type="SMART" id="SM00784">
    <property type="entry name" value="SPT2"/>
    <property type="match status" value="1"/>
</dbReference>
<feature type="compositionally biased region" description="Low complexity" evidence="3">
    <location>
        <begin position="53"/>
        <end position="64"/>
    </location>
</feature>
<dbReference type="InterPro" id="IPR013256">
    <property type="entry name" value="Chromatin_SPT2"/>
</dbReference>
<name>A0AB34G1T9_9HYPO</name>
<evidence type="ECO:0000256" key="2">
    <source>
        <dbReference type="ARBA" id="ARBA00023054"/>
    </source>
</evidence>
<proteinExistence type="inferred from homology"/>
<keyword evidence="5" id="KW-1185">Reference proteome</keyword>
<organism evidence="4 5">
    <name type="scientific">Purpureocillium lavendulum</name>
    <dbReference type="NCBI Taxonomy" id="1247861"/>
    <lineage>
        <taxon>Eukaryota</taxon>
        <taxon>Fungi</taxon>
        <taxon>Dikarya</taxon>
        <taxon>Ascomycota</taxon>
        <taxon>Pezizomycotina</taxon>
        <taxon>Sordariomycetes</taxon>
        <taxon>Hypocreomycetidae</taxon>
        <taxon>Hypocreales</taxon>
        <taxon>Ophiocordycipitaceae</taxon>
        <taxon>Purpureocillium</taxon>
    </lineage>
</organism>
<feature type="compositionally biased region" description="Low complexity" evidence="3">
    <location>
        <begin position="177"/>
        <end position="192"/>
    </location>
</feature>
<feature type="compositionally biased region" description="Basic and acidic residues" evidence="3">
    <location>
        <begin position="161"/>
        <end position="173"/>
    </location>
</feature>
<sequence>MPIGDLLAQITGGESTAGSARSPALPRGNQVPTKRKPDDDLRGDASKSIRHVPPSQRPSQGSRPTIDRPSTTSQRPPAGSELRFNAVDRRKPASASASAAPKLSKPSGSATRPTPNNAPAPAPAASRAPPKKGSFAEILARGQRAQAVMGQVGKIQHKKAEKGAVKSKDDVKGPLHSKGSASAPAKGKPSSGYSGTSKAAPRNGVNGHGTTKGESRDAQSARSKAGAARRAAEEEAAAKKVKKAALVNTGYSGTARPKPAETGRKKEAPRGGALLNAPMSRGSSKRSRYEEDYDEELDDFIEYDDEEEEGPRYGYASDGSSDMEAGLDELDVEERRAEYLARKEDVEEERLEKSLKAAKEDRKRKAMEQLRARRR</sequence>
<dbReference type="AlphaFoldDB" id="A0AB34G1T9"/>
<gene>
    <name evidence="4" type="primary">SPTY2D1</name>
    <name evidence="4" type="ORF">O9K51_03231</name>
</gene>
<feature type="compositionally biased region" description="Acidic residues" evidence="3">
    <location>
        <begin position="291"/>
        <end position="309"/>
    </location>
</feature>
<comment type="caution">
    <text evidence="4">The sequence shown here is derived from an EMBL/GenBank/DDBJ whole genome shotgun (WGS) entry which is preliminary data.</text>
</comment>
<reference evidence="4" key="1">
    <citation type="submission" date="2023-01" db="EMBL/GenBank/DDBJ databases">
        <title>The growth and conidiation of Purpureocillium lavendulum are regulated by nitrogen source and histone H3K14 acetylation.</title>
        <authorList>
            <person name="Tang P."/>
            <person name="Han J."/>
            <person name="Zhang C."/>
            <person name="Tang P."/>
            <person name="Qi F."/>
            <person name="Zhang K."/>
            <person name="Liang L."/>
        </authorList>
    </citation>
    <scope>NUCLEOTIDE SEQUENCE</scope>
    <source>
        <strain evidence="4">YMF1.00683</strain>
    </source>
</reference>
<evidence type="ECO:0000256" key="3">
    <source>
        <dbReference type="SAM" id="MobiDB-lite"/>
    </source>
</evidence>
<evidence type="ECO:0000313" key="4">
    <source>
        <dbReference type="EMBL" id="KAJ6444831.1"/>
    </source>
</evidence>
<accession>A0AB34G1T9</accession>
<comment type="similarity">
    <text evidence="1">Belongs to the SPT2 family.</text>
</comment>
<evidence type="ECO:0000313" key="5">
    <source>
        <dbReference type="Proteomes" id="UP001163105"/>
    </source>
</evidence>
<feature type="compositionally biased region" description="Basic and acidic residues" evidence="3">
    <location>
        <begin position="258"/>
        <end position="269"/>
    </location>
</feature>